<sequence length="231" mass="25835">MTLFDETLVAFPGERTIYSDLNFLLLQEIVIRVSKKTPFGNVSFYDYYKENFITPLKLTQTLFAPDSSFISRIAPTDSLFQEKINARKPLVHDPTAAIAKGIAGNAGLFSNATQIASLASIFLENGSTQSIRFLMPKTISIFTKKITDRTLGLDTKTSSSSMCGKYFSYSTYGHLGFTGTSFWIDPERKLLVVLLTNRVFPNQTNKLIAKFRPLIHDAIVRAIDPFAKPLN</sequence>
<comment type="caution">
    <text evidence="3">The sequence shown here is derived from an EMBL/GenBank/DDBJ whole genome shotgun (WGS) entry which is preliminary data.</text>
</comment>
<dbReference type="Pfam" id="PF00144">
    <property type="entry name" value="Beta-lactamase"/>
    <property type="match status" value="1"/>
</dbReference>
<evidence type="ECO:0000313" key="3">
    <source>
        <dbReference type="EMBL" id="KAK3582369.1"/>
    </source>
</evidence>
<reference evidence="3" key="1">
    <citation type="journal article" date="2021" name="Genome Biol. Evol.">
        <title>A High-Quality Reference Genome for a Parasitic Bivalve with Doubly Uniparental Inheritance (Bivalvia: Unionida).</title>
        <authorList>
            <person name="Smith C.H."/>
        </authorList>
    </citation>
    <scope>NUCLEOTIDE SEQUENCE</scope>
    <source>
        <strain evidence="3">CHS0354</strain>
    </source>
</reference>
<evidence type="ECO:0000256" key="1">
    <source>
        <dbReference type="ARBA" id="ARBA00022801"/>
    </source>
</evidence>
<dbReference type="Proteomes" id="UP001195483">
    <property type="component" value="Unassembled WGS sequence"/>
</dbReference>
<accession>A0AAE0RZC0</accession>
<evidence type="ECO:0000259" key="2">
    <source>
        <dbReference type="Pfam" id="PF00144"/>
    </source>
</evidence>
<organism evidence="3 4">
    <name type="scientific">Potamilus streckersoni</name>
    <dbReference type="NCBI Taxonomy" id="2493646"/>
    <lineage>
        <taxon>Eukaryota</taxon>
        <taxon>Metazoa</taxon>
        <taxon>Spiralia</taxon>
        <taxon>Lophotrochozoa</taxon>
        <taxon>Mollusca</taxon>
        <taxon>Bivalvia</taxon>
        <taxon>Autobranchia</taxon>
        <taxon>Heteroconchia</taxon>
        <taxon>Palaeoheterodonta</taxon>
        <taxon>Unionida</taxon>
        <taxon>Unionoidea</taxon>
        <taxon>Unionidae</taxon>
        <taxon>Ambleminae</taxon>
        <taxon>Lampsilini</taxon>
        <taxon>Potamilus</taxon>
    </lineage>
</organism>
<dbReference type="Gene3D" id="3.40.710.10">
    <property type="entry name" value="DD-peptidase/beta-lactamase superfamily"/>
    <property type="match status" value="1"/>
</dbReference>
<dbReference type="InterPro" id="IPR001466">
    <property type="entry name" value="Beta-lactam-related"/>
</dbReference>
<dbReference type="InterPro" id="IPR050789">
    <property type="entry name" value="Diverse_Enzym_Activities"/>
</dbReference>
<dbReference type="InterPro" id="IPR012338">
    <property type="entry name" value="Beta-lactam/transpept-like"/>
</dbReference>
<reference evidence="3" key="3">
    <citation type="submission" date="2023-05" db="EMBL/GenBank/DDBJ databases">
        <authorList>
            <person name="Smith C.H."/>
        </authorList>
    </citation>
    <scope>NUCLEOTIDE SEQUENCE</scope>
    <source>
        <strain evidence="3">CHS0354</strain>
        <tissue evidence="3">Mantle</tissue>
    </source>
</reference>
<dbReference type="EMBL" id="JAEAOA010001427">
    <property type="protein sequence ID" value="KAK3582369.1"/>
    <property type="molecule type" value="Genomic_DNA"/>
</dbReference>
<dbReference type="SUPFAM" id="SSF56601">
    <property type="entry name" value="beta-lactamase/transpeptidase-like"/>
    <property type="match status" value="1"/>
</dbReference>
<dbReference type="GO" id="GO:0016787">
    <property type="term" value="F:hydrolase activity"/>
    <property type="evidence" value="ECO:0007669"/>
    <property type="project" value="UniProtKB-KW"/>
</dbReference>
<feature type="domain" description="Beta-lactamase-related" evidence="2">
    <location>
        <begin position="6"/>
        <end position="208"/>
    </location>
</feature>
<protein>
    <recommendedName>
        <fullName evidence="2">Beta-lactamase-related domain-containing protein</fullName>
    </recommendedName>
</protein>
<gene>
    <name evidence="3" type="ORF">CHS0354_023913</name>
</gene>
<reference evidence="3" key="2">
    <citation type="journal article" date="2021" name="Genome Biol. Evol.">
        <title>Developing a high-quality reference genome for a parasitic bivalve with doubly uniparental inheritance (Bivalvia: Unionida).</title>
        <authorList>
            <person name="Smith C.H."/>
        </authorList>
    </citation>
    <scope>NUCLEOTIDE SEQUENCE</scope>
    <source>
        <strain evidence="3">CHS0354</strain>
        <tissue evidence="3">Mantle</tissue>
    </source>
</reference>
<keyword evidence="4" id="KW-1185">Reference proteome</keyword>
<dbReference type="PANTHER" id="PTHR43283:SF11">
    <property type="entry name" value="BETA-LACTAMASE-RELATED DOMAIN-CONTAINING PROTEIN"/>
    <property type="match status" value="1"/>
</dbReference>
<dbReference type="PANTHER" id="PTHR43283">
    <property type="entry name" value="BETA-LACTAMASE-RELATED"/>
    <property type="match status" value="1"/>
</dbReference>
<dbReference type="AlphaFoldDB" id="A0AAE0RZC0"/>
<name>A0AAE0RZC0_9BIVA</name>
<evidence type="ECO:0000313" key="4">
    <source>
        <dbReference type="Proteomes" id="UP001195483"/>
    </source>
</evidence>
<keyword evidence="1" id="KW-0378">Hydrolase</keyword>
<proteinExistence type="predicted"/>